<evidence type="ECO:0000313" key="4">
    <source>
        <dbReference type="EMBL" id="OEH80916.1"/>
    </source>
</evidence>
<evidence type="ECO:0000256" key="2">
    <source>
        <dbReference type="SAM" id="Phobius"/>
    </source>
</evidence>
<dbReference type="Proteomes" id="UP000095256">
    <property type="component" value="Unassembled WGS sequence"/>
</dbReference>
<feature type="chain" id="PRO_5009180511" description="Gram-positive cocci surface proteins LPxTG domain-containing protein" evidence="3">
    <location>
        <begin position="30"/>
        <end position="116"/>
    </location>
</feature>
<feature type="compositionally biased region" description="Basic and acidic residues" evidence="1">
    <location>
        <begin position="54"/>
        <end position="63"/>
    </location>
</feature>
<organism evidence="4 5">
    <name type="scientific">Enterococcus rivorum</name>
    <dbReference type="NCBI Taxonomy" id="762845"/>
    <lineage>
        <taxon>Bacteria</taxon>
        <taxon>Bacillati</taxon>
        <taxon>Bacillota</taxon>
        <taxon>Bacilli</taxon>
        <taxon>Lactobacillales</taxon>
        <taxon>Enterococcaceae</taxon>
        <taxon>Enterococcus</taxon>
    </lineage>
</organism>
<dbReference type="EMBL" id="MIEK01000078">
    <property type="protein sequence ID" value="OEH80916.1"/>
    <property type="molecule type" value="Genomic_DNA"/>
</dbReference>
<evidence type="ECO:0008006" key="6">
    <source>
        <dbReference type="Google" id="ProtNLM"/>
    </source>
</evidence>
<name>A0A1E5KSS6_9ENTE</name>
<comment type="caution">
    <text evidence="4">The sequence shown here is derived from an EMBL/GenBank/DDBJ whole genome shotgun (WGS) entry which is preliminary data.</text>
</comment>
<dbReference type="NCBIfam" id="TIGR01167">
    <property type="entry name" value="LPXTG_anchor"/>
    <property type="match status" value="1"/>
</dbReference>
<keyword evidence="2" id="KW-0812">Transmembrane</keyword>
<feature type="signal peptide" evidence="3">
    <location>
        <begin position="1"/>
        <end position="29"/>
    </location>
</feature>
<evidence type="ECO:0000256" key="3">
    <source>
        <dbReference type="SAM" id="SignalP"/>
    </source>
</evidence>
<evidence type="ECO:0000313" key="5">
    <source>
        <dbReference type="Proteomes" id="UP000095256"/>
    </source>
</evidence>
<reference evidence="4 5" key="1">
    <citation type="submission" date="2016-09" db="EMBL/GenBank/DDBJ databases">
        <authorList>
            <person name="Capua I."/>
            <person name="De Benedictis P."/>
            <person name="Joannis T."/>
            <person name="Lombin L.H."/>
            <person name="Cattoli G."/>
        </authorList>
    </citation>
    <scope>NUCLEOTIDE SEQUENCE [LARGE SCALE GENOMIC DNA]</scope>
    <source>
        <strain evidence="4 5">LMG 25899</strain>
    </source>
</reference>
<evidence type="ECO:0000256" key="1">
    <source>
        <dbReference type="SAM" id="MobiDB-lite"/>
    </source>
</evidence>
<dbReference type="STRING" id="762845.BCR26_06710"/>
<feature type="region of interest" description="Disordered" evidence="1">
    <location>
        <begin position="47"/>
        <end position="78"/>
    </location>
</feature>
<accession>A0A1E5KSS6</accession>
<protein>
    <recommendedName>
        <fullName evidence="6">Gram-positive cocci surface proteins LPxTG domain-containing protein</fullName>
    </recommendedName>
</protein>
<gene>
    <name evidence="4" type="ORF">BCR26_06710</name>
</gene>
<dbReference type="RefSeq" id="WP_069700203.1">
    <property type="nucleotide sequence ID" value="NZ_JAGGMA010000006.1"/>
</dbReference>
<keyword evidence="3" id="KW-0732">Signal</keyword>
<sequence length="116" mass="12834">MQKKLRYLLLFSAILVVSLLTIWAVQVNAEENGGVISTKGQITLLEDTTTTETKTSESSKDKTIGPPVGKPSGKLPSTGELIKKSLSISGMVMIGITFCLYWWKRQQRKKAFKGEE</sequence>
<keyword evidence="5" id="KW-1185">Reference proteome</keyword>
<feature type="transmembrane region" description="Helical" evidence="2">
    <location>
        <begin position="85"/>
        <end position="103"/>
    </location>
</feature>
<dbReference type="AlphaFoldDB" id="A0A1E5KSS6"/>
<proteinExistence type="predicted"/>
<keyword evidence="2" id="KW-0472">Membrane</keyword>
<keyword evidence="2" id="KW-1133">Transmembrane helix</keyword>